<evidence type="ECO:0000259" key="11">
    <source>
        <dbReference type="Pfam" id="PF00042"/>
    </source>
</evidence>
<organism evidence="12 13">
    <name type="scientific">Biomphalaria pfeifferi</name>
    <name type="common">Bloodfluke planorb</name>
    <name type="synonym">Freshwater snail</name>
    <dbReference type="NCBI Taxonomy" id="112525"/>
    <lineage>
        <taxon>Eukaryota</taxon>
        <taxon>Metazoa</taxon>
        <taxon>Spiralia</taxon>
        <taxon>Lophotrochozoa</taxon>
        <taxon>Mollusca</taxon>
        <taxon>Gastropoda</taxon>
        <taxon>Heterobranchia</taxon>
        <taxon>Euthyneura</taxon>
        <taxon>Panpulmonata</taxon>
        <taxon>Hygrophila</taxon>
        <taxon>Lymnaeoidea</taxon>
        <taxon>Planorbidae</taxon>
        <taxon>Biomphalaria</taxon>
    </lineage>
</organism>
<comment type="similarity">
    <text evidence="9">Belongs to the globin family.</text>
</comment>
<evidence type="ECO:0000256" key="2">
    <source>
        <dbReference type="ARBA" id="ARBA00022448"/>
    </source>
</evidence>
<keyword evidence="4 9" id="KW-0561">Oxygen transport</keyword>
<dbReference type="AlphaFoldDB" id="A0AAD8BUQ1"/>
<dbReference type="CDD" id="cd01040">
    <property type="entry name" value="Mb-like"/>
    <property type="match status" value="1"/>
</dbReference>
<evidence type="ECO:0000256" key="4">
    <source>
        <dbReference type="ARBA" id="ARBA00022621"/>
    </source>
</evidence>
<reference evidence="12" key="2">
    <citation type="submission" date="2023-04" db="EMBL/GenBank/DDBJ databases">
        <authorList>
            <person name="Bu L."/>
            <person name="Lu L."/>
            <person name="Laidemitt M.R."/>
            <person name="Zhang S.M."/>
            <person name="Mutuku M."/>
            <person name="Mkoji G."/>
            <person name="Steinauer M."/>
            <person name="Loker E.S."/>
        </authorList>
    </citation>
    <scope>NUCLEOTIDE SEQUENCE</scope>
    <source>
        <strain evidence="12">KasaAsao</strain>
        <tissue evidence="12">Whole Snail</tissue>
    </source>
</reference>
<keyword evidence="2 9" id="KW-0813">Transport</keyword>
<gene>
    <name evidence="12" type="ORF">Bpfe_010331</name>
</gene>
<dbReference type="InterPro" id="IPR012292">
    <property type="entry name" value="Globin/Proto"/>
</dbReference>
<dbReference type="InterPro" id="IPR044399">
    <property type="entry name" value="Mb-like_M"/>
</dbReference>
<evidence type="ECO:0000313" key="12">
    <source>
        <dbReference type="EMBL" id="KAK0060144.1"/>
    </source>
</evidence>
<name>A0AAD8BUQ1_BIOPF</name>
<dbReference type="GO" id="GO:0020037">
    <property type="term" value="F:heme binding"/>
    <property type="evidence" value="ECO:0007669"/>
    <property type="project" value="InterPro"/>
</dbReference>
<dbReference type="PANTHER" id="PTHR46458">
    <property type="entry name" value="BLR2807 PROTEIN"/>
    <property type="match status" value="1"/>
</dbReference>
<dbReference type="InterPro" id="IPR050532">
    <property type="entry name" value="Globin-like_OT"/>
</dbReference>
<evidence type="ECO:0000256" key="1">
    <source>
        <dbReference type="ARBA" id="ARBA00013895"/>
    </source>
</evidence>
<sequence>MLSCCWPTMPQQRQLSHKDKLFILNSWLNFRNGKREEDIGMEAALEMYSIYPEIKDIFTIYKDARMKHLTDKEMIRTHSQQVASVVDKCVMRMDDAHAFAMIAVDEGSVHIKIQERFMRCYVDCYIREIKKYSKLKWSRANQMAWEVFFDTIVVNMKNGWDHRTSVIALPPGPTRPKKKGIGSFTKKSRSKTNH</sequence>
<dbReference type="Pfam" id="PF00042">
    <property type="entry name" value="Globin"/>
    <property type="match status" value="1"/>
</dbReference>
<feature type="domain" description="Globin" evidence="11">
    <location>
        <begin position="47"/>
        <end position="153"/>
    </location>
</feature>
<keyword evidence="3 9" id="KW-0349">Heme</keyword>
<dbReference type="GO" id="GO:0046872">
    <property type="term" value="F:metal ion binding"/>
    <property type="evidence" value="ECO:0007669"/>
    <property type="project" value="UniProtKB-KW"/>
</dbReference>
<comment type="caution">
    <text evidence="12">The sequence shown here is derived from an EMBL/GenBank/DDBJ whole genome shotgun (WGS) entry which is preliminary data.</text>
</comment>
<dbReference type="PANTHER" id="PTHR46458:SF1">
    <property type="entry name" value="GEO09476P1"/>
    <property type="match status" value="1"/>
</dbReference>
<evidence type="ECO:0000256" key="7">
    <source>
        <dbReference type="ARBA" id="ARBA00023179"/>
    </source>
</evidence>
<evidence type="ECO:0000256" key="10">
    <source>
        <dbReference type="SAM" id="MobiDB-lite"/>
    </source>
</evidence>
<dbReference type="GO" id="GO:0019825">
    <property type="term" value="F:oxygen binding"/>
    <property type="evidence" value="ECO:0007669"/>
    <property type="project" value="InterPro"/>
</dbReference>
<feature type="region of interest" description="Disordered" evidence="10">
    <location>
        <begin position="169"/>
        <end position="194"/>
    </location>
</feature>
<evidence type="ECO:0000256" key="3">
    <source>
        <dbReference type="ARBA" id="ARBA00022617"/>
    </source>
</evidence>
<accession>A0AAD8BUQ1</accession>
<evidence type="ECO:0000256" key="6">
    <source>
        <dbReference type="ARBA" id="ARBA00023004"/>
    </source>
</evidence>
<keyword evidence="6" id="KW-0408">Iron</keyword>
<dbReference type="GO" id="GO:0005344">
    <property type="term" value="F:oxygen carrier activity"/>
    <property type="evidence" value="ECO:0007669"/>
    <property type="project" value="UniProtKB-KW"/>
</dbReference>
<dbReference type="InterPro" id="IPR009050">
    <property type="entry name" value="Globin-like_sf"/>
</dbReference>
<dbReference type="EMBL" id="JASAOG010000037">
    <property type="protein sequence ID" value="KAK0060144.1"/>
    <property type="molecule type" value="Genomic_DNA"/>
</dbReference>
<dbReference type="Gene3D" id="1.10.490.10">
    <property type="entry name" value="Globins"/>
    <property type="match status" value="1"/>
</dbReference>
<keyword evidence="13" id="KW-1185">Reference proteome</keyword>
<proteinExistence type="inferred from homology"/>
<dbReference type="SUPFAM" id="SSF46458">
    <property type="entry name" value="Globin-like"/>
    <property type="match status" value="1"/>
</dbReference>
<protein>
    <recommendedName>
        <fullName evidence="1">Globin</fullName>
    </recommendedName>
    <alternativeName>
        <fullName evidence="8">Myoglobin</fullName>
    </alternativeName>
</protein>
<reference evidence="12" key="1">
    <citation type="journal article" date="2023" name="PLoS Negl. Trop. Dis.">
        <title>A genome sequence for Biomphalaria pfeifferi, the major vector snail for the human-infecting parasite Schistosoma mansoni.</title>
        <authorList>
            <person name="Bu L."/>
            <person name="Lu L."/>
            <person name="Laidemitt M.R."/>
            <person name="Zhang S.M."/>
            <person name="Mutuku M."/>
            <person name="Mkoji G."/>
            <person name="Steinauer M."/>
            <person name="Loker E.S."/>
        </authorList>
    </citation>
    <scope>NUCLEOTIDE SEQUENCE</scope>
    <source>
        <strain evidence="12">KasaAsao</strain>
    </source>
</reference>
<dbReference type="Proteomes" id="UP001233172">
    <property type="component" value="Unassembled WGS sequence"/>
</dbReference>
<evidence type="ECO:0000256" key="8">
    <source>
        <dbReference type="ARBA" id="ARBA00030087"/>
    </source>
</evidence>
<feature type="compositionally biased region" description="Basic residues" evidence="10">
    <location>
        <begin position="175"/>
        <end position="194"/>
    </location>
</feature>
<keyword evidence="7" id="KW-0514">Muscle protein</keyword>
<keyword evidence="5" id="KW-0479">Metal-binding</keyword>
<dbReference type="InterPro" id="IPR000971">
    <property type="entry name" value="Globin"/>
</dbReference>
<evidence type="ECO:0000256" key="9">
    <source>
        <dbReference type="RuleBase" id="RU000356"/>
    </source>
</evidence>
<evidence type="ECO:0000256" key="5">
    <source>
        <dbReference type="ARBA" id="ARBA00022723"/>
    </source>
</evidence>
<evidence type="ECO:0000313" key="13">
    <source>
        <dbReference type="Proteomes" id="UP001233172"/>
    </source>
</evidence>